<dbReference type="GO" id="GO:0006352">
    <property type="term" value="P:DNA-templated transcription initiation"/>
    <property type="evidence" value="ECO:0007669"/>
    <property type="project" value="InterPro"/>
</dbReference>
<dbReference type="PANTHER" id="PTHR43133:SF51">
    <property type="entry name" value="RNA POLYMERASE SIGMA FACTOR"/>
    <property type="match status" value="1"/>
</dbReference>
<evidence type="ECO:0000313" key="9">
    <source>
        <dbReference type="Proteomes" id="UP001139365"/>
    </source>
</evidence>
<dbReference type="PANTHER" id="PTHR43133">
    <property type="entry name" value="RNA POLYMERASE ECF-TYPE SIGMA FACTO"/>
    <property type="match status" value="1"/>
</dbReference>
<dbReference type="InterPro" id="IPR039425">
    <property type="entry name" value="RNA_pol_sigma-70-like"/>
</dbReference>
<dbReference type="InterPro" id="IPR007627">
    <property type="entry name" value="RNA_pol_sigma70_r2"/>
</dbReference>
<evidence type="ECO:0000313" key="8">
    <source>
        <dbReference type="EMBL" id="MCI5755733.1"/>
    </source>
</evidence>
<protein>
    <recommendedName>
        <fullName evidence="2">RNA polymerase sigma factor SigS</fullName>
    </recommendedName>
</protein>
<dbReference type="InterPro" id="IPR000792">
    <property type="entry name" value="Tscrpt_reg_LuxR_C"/>
</dbReference>
<dbReference type="InterPro" id="IPR036388">
    <property type="entry name" value="WH-like_DNA-bd_sf"/>
</dbReference>
<evidence type="ECO:0000256" key="4">
    <source>
        <dbReference type="ARBA" id="ARBA00023082"/>
    </source>
</evidence>
<proteinExistence type="inferred from homology"/>
<evidence type="ECO:0000256" key="3">
    <source>
        <dbReference type="ARBA" id="ARBA00023015"/>
    </source>
</evidence>
<reference evidence="8 9" key="1">
    <citation type="submission" date="2022-03" db="EMBL/GenBank/DDBJ databases">
        <title>Metagenome-assembled genomes from swine fecal metagenomes.</title>
        <authorList>
            <person name="Holman D.B."/>
            <person name="Kommadath A."/>
        </authorList>
    </citation>
    <scope>NUCLEOTIDE SEQUENCE [LARGE SCALE GENOMIC DNA]</scope>
    <source>
        <strain evidence="8">SUG147</strain>
    </source>
</reference>
<keyword evidence="5" id="KW-0804">Transcription</keyword>
<dbReference type="Pfam" id="PF04542">
    <property type="entry name" value="Sigma70_r2"/>
    <property type="match status" value="1"/>
</dbReference>
<keyword evidence="3" id="KW-0805">Transcription regulation</keyword>
<dbReference type="PROSITE" id="PS00622">
    <property type="entry name" value="HTH_LUXR_1"/>
    <property type="match status" value="1"/>
</dbReference>
<evidence type="ECO:0000256" key="2">
    <source>
        <dbReference type="ARBA" id="ARBA00021245"/>
    </source>
</evidence>
<comment type="caution">
    <text evidence="8">The sequence shown here is derived from an EMBL/GenBank/DDBJ whole genome shotgun (WGS) entry which is preliminary data.</text>
</comment>
<organism evidence="8 9">
    <name type="scientific">Candidatus Colimorpha enterica</name>
    <dbReference type="NCBI Taxonomy" id="3083063"/>
    <lineage>
        <taxon>Bacteria</taxon>
        <taxon>Pseudomonadati</taxon>
        <taxon>Bacteroidota</taxon>
        <taxon>Bacteroidia</taxon>
        <taxon>Bacteroidales</taxon>
        <taxon>Candidatus Colimorpha</taxon>
    </lineage>
</organism>
<dbReference type="InterPro" id="IPR013325">
    <property type="entry name" value="RNA_pol_sigma_r2"/>
</dbReference>
<dbReference type="InterPro" id="IPR014284">
    <property type="entry name" value="RNA_pol_sigma-70_dom"/>
</dbReference>
<name>A0AAE3K4D0_9BACT</name>
<dbReference type="SUPFAM" id="SSF46894">
    <property type="entry name" value="C-terminal effector domain of the bipartite response regulators"/>
    <property type="match status" value="1"/>
</dbReference>
<dbReference type="Gene3D" id="1.10.10.10">
    <property type="entry name" value="Winged helix-like DNA-binding domain superfamily/Winged helix DNA-binding domain"/>
    <property type="match status" value="1"/>
</dbReference>
<keyword evidence="4" id="KW-0731">Sigma factor</keyword>
<sequence>MDADLLLAAKNGDGQAFSELAAKYSPLIGAAVEKYRRMCGESTDDLHQEALLAFYRAVKTYDTEKKGVTFGLYAKICINNRMISILRRAGAENRRKAAASLMKTSARTTDRYFPALDGVSEMMDRLLTKYEKKVLIMYIEGKSYKDIALTLGRNEKSVDNALFRARSKLRSGYHM</sequence>
<evidence type="ECO:0000259" key="7">
    <source>
        <dbReference type="PROSITE" id="PS00622"/>
    </source>
</evidence>
<accession>A0AAE3K4D0</accession>
<dbReference type="NCBIfam" id="TIGR02937">
    <property type="entry name" value="sigma70-ECF"/>
    <property type="match status" value="1"/>
</dbReference>
<dbReference type="GO" id="GO:0016987">
    <property type="term" value="F:sigma factor activity"/>
    <property type="evidence" value="ECO:0007669"/>
    <property type="project" value="UniProtKB-KW"/>
</dbReference>
<gene>
    <name evidence="8" type="ORF">MR241_05510</name>
</gene>
<evidence type="ECO:0000256" key="1">
    <source>
        <dbReference type="ARBA" id="ARBA00007788"/>
    </source>
</evidence>
<evidence type="ECO:0000256" key="5">
    <source>
        <dbReference type="ARBA" id="ARBA00023163"/>
    </source>
</evidence>
<feature type="domain" description="HTH luxR-type" evidence="7">
    <location>
        <begin position="141"/>
        <end position="168"/>
    </location>
</feature>
<evidence type="ECO:0000256" key="6">
    <source>
        <dbReference type="ARBA" id="ARBA00024701"/>
    </source>
</evidence>
<comment type="similarity">
    <text evidence="1">Belongs to the sigma-70 factor family.</text>
</comment>
<dbReference type="AlphaFoldDB" id="A0AAE3K4D0"/>
<dbReference type="Proteomes" id="UP001139365">
    <property type="component" value="Unassembled WGS sequence"/>
</dbReference>
<dbReference type="InterPro" id="IPR013249">
    <property type="entry name" value="RNA_pol_sigma70_r4_t2"/>
</dbReference>
<dbReference type="SUPFAM" id="SSF88946">
    <property type="entry name" value="Sigma2 domain of RNA polymerase sigma factors"/>
    <property type="match status" value="1"/>
</dbReference>
<comment type="function">
    <text evidence="6">Sigma factors are initiation factors that promote the attachment of RNA polymerase to specific initiation sites and are then released. Sigma-S contributes to the protection against external stress, thus playing a role in cellular fitness and survival.</text>
</comment>
<dbReference type="InterPro" id="IPR016032">
    <property type="entry name" value="Sig_transdc_resp-reg_C-effctor"/>
</dbReference>
<dbReference type="Pfam" id="PF08281">
    <property type="entry name" value="Sigma70_r4_2"/>
    <property type="match status" value="1"/>
</dbReference>
<dbReference type="EMBL" id="JALEMU010000085">
    <property type="protein sequence ID" value="MCI5755733.1"/>
    <property type="molecule type" value="Genomic_DNA"/>
</dbReference>
<dbReference type="Gene3D" id="1.10.1740.10">
    <property type="match status" value="1"/>
</dbReference>
<dbReference type="GO" id="GO:0003677">
    <property type="term" value="F:DNA binding"/>
    <property type="evidence" value="ECO:0007669"/>
    <property type="project" value="InterPro"/>
</dbReference>